<dbReference type="InParanoid" id="T0PUP3"/>
<keyword evidence="1" id="KW-0677">Repeat</keyword>
<dbReference type="SUPFAM" id="SSF48452">
    <property type="entry name" value="TPR-like"/>
    <property type="match status" value="5"/>
</dbReference>
<feature type="repeat" description="TPR" evidence="3">
    <location>
        <begin position="1441"/>
        <end position="1474"/>
    </location>
</feature>
<dbReference type="InterPro" id="IPR050498">
    <property type="entry name" value="Ycf3"/>
</dbReference>
<sequence length="2081" mass="232755">MADEDPLRRLSDAARTIVKQRRSTLTAVAAAEADTDNSDDDEHDLGLFAAKYHRLRHVTATMAPVERDVQAQWLWLNGKLVDAKAHFIEIARSAPTYPHVHFKLGYLYLLLHDAHKALDAFGMEVATLLATPEPTHEVHGKRVAAKAFLWCAHAGRYEAYTQLHQPEKALHEQAALEAHGGTSLEAHVAMGSLFARLGLLHRADLCFEKAAALNARDPSYLAEHASVLLLQKRYDRSLAMAVQCVAVAAPLSYDVFRAMLHQATAHIRLRQLPKAKNILREVLDSLAPLVEEHMTPLLEGSDMDRATLRQLYFDASQSDGCRALLAGDLQHALDVYYRLANDFSDFQLPVLLVAPGARNATGNVVDTSVFSVDNIVNALVYLDEMEARYGPDACLYFHRANVYRALGNLNSFLEDLKILERLAPHFLPTYFSHGSFGDFLDEETMTWLPHRLLCALHASENVAHHATRIENAPIVEYLQTRRQYQPLDIYADIFLIDGLRRLELDGELSLATKRQQEAASVSFDDSLCGLNDKTPPLTSLACIGSLLERHANLPLVHFVAGLVYMSQLRAFDATRHFGLSIELLSDALGRMEAAMQHRTGPTHVDLPTRWIYQSYARAKYHALVWRSVLHRLLLNTVEANDDLKAALALFPRDPHGQLVKAMSMVHYSQTRHAIKPLQIALDSLRANGFGKNKEMAVDYILGAGTASFSLLPGELRKARNAALHQHYTGSTPSTTHGRSSTNASKLATKILTMDALDKLYDAGVLKLSKGLIASAIEYFQALTSIKETYMTPSIEALLDLQRCRDPRLVDEKIYACHHRLSKRGLKLLKLLHMPIEGLIDMTVCLHYAPHDVDTYWHRAMLYRQFRNYDACLHDLSLALELTLNGETATKLRQVRLDRYKTLILARSDVYSVAKDPAKALSDLNVAMELHYREKTRDPTVTAAFHDKRCALLVRLRRFEQAIEDMEIALQLTTTDGPLSDNAILNHLLLGNLHCQMAMTSQKKQTISDHYLFPTPANPLTSVAAASLATACTYYDKVLSEKPTFALALFLKGRMHAVQGDCVRALGCLDDCLRQDAWFVAAHFLRGSIRAQQCLPELALAAFLLVRSKVPLYPNVQTSIGYCYYILGNHKSAVFELTEAIAQASYDATAHYTRGLALQEVLALDKAVDDFSTAIAHDTRMAPAYFQRAICRLLQQDYSGASADLRETIRLDTNMLHAYVLLGYACYHNDQVTTAVDVYSQFLLEKTTDAKVLVYRGLCYYRLGELDLALRDLHRAVKLDAKLWFGYYVLALCFHKKADVDGTAKNIALCVPYFKEVPTAASWDATPPLWHINSVFAYRGDDTTASLLRLAKYACKHSSAPHRAPRPALDATTPSPRQLYLRVLFRRTIRHVVFLSRVVREMESHTFTATSLNAHLSRQLEALAAPVRIPPPRGLFTDASVAWAYNLLGTMCHRHKKLEDALRNFTLAIAATPTNPVPYFNRGNIYLAMHAIPSALTEYTDALQANPEHVPSLINAALAFLLLHNVDDAHRYLRTATTQLPFVPDARSQVLVSYNYANVLRQLDRLDEAIEWYTKAMEHTSTDLWLLHNRATVYHAQMKFTSALHDYAAALALAPSTLETRANRAQLYIASSRCFLASQDLDIAVTYLPSSDKAALVQRLHGFCKRWTEAMTVARADFVYVLHAFPCFANVATDGTAPFLDPFFFHYSDLSDASHAASSALERMLAASKAADLPRLVHAALDAMRHMDFATAQRLLLSATYTSNLSLEELQVCLLWRAQLEFDRGNANDCLEMLQQLLLATEPRDDADRRPRDTPLPLQRWSSSLTSTQARCSIASDIYAYAGCVFQAQNKREQAKHALEKSLRLVPHNMFALLNCVHLYSLEGDLYAAMDTIARAIDFVARGVAAPSSAATTMRHAKASVLHRSHDVHASLAHTQLLTHPTCASICSTLSSLLAEYKALLTWDVGNHIPQLCALQGKLAIHAEALRDLVTKQREPETSNNNSNIQLHSLHQILDQCALETSQQPALESSAWRRLVQPTKPLRRRSMLLPNVDVPSTPAFQDEYNRVVAQIEPTLVTDQDEM</sequence>
<name>T0PUP3_SAPDV</name>
<dbReference type="STRING" id="1156394.T0PUP3"/>
<dbReference type="SMART" id="SM00028">
    <property type="entry name" value="TPR"/>
    <property type="match status" value="19"/>
</dbReference>
<accession>T0PUP3</accession>
<dbReference type="Proteomes" id="UP000030762">
    <property type="component" value="Unassembled WGS sequence"/>
</dbReference>
<keyword evidence="5" id="KW-1185">Reference proteome</keyword>
<feature type="repeat" description="TPR" evidence="3">
    <location>
        <begin position="1249"/>
        <end position="1282"/>
    </location>
</feature>
<evidence type="ECO:0008006" key="6">
    <source>
        <dbReference type="Google" id="ProtNLM"/>
    </source>
</evidence>
<dbReference type="InterPro" id="IPR011990">
    <property type="entry name" value="TPR-like_helical_dom_sf"/>
</dbReference>
<evidence type="ECO:0000256" key="2">
    <source>
        <dbReference type="ARBA" id="ARBA00022803"/>
    </source>
</evidence>
<protein>
    <recommendedName>
        <fullName evidence="6">UDP-N-acetylglucosamine--peptide N-acetylglucosaminyltransferase SPINDLY</fullName>
    </recommendedName>
</protein>
<dbReference type="PANTHER" id="PTHR44858:SF1">
    <property type="entry name" value="UDP-N-ACETYLGLUCOSAMINE--PEPTIDE N-ACETYLGLUCOSAMINYLTRANSFERASE SPINDLY-RELATED"/>
    <property type="match status" value="1"/>
</dbReference>
<dbReference type="PROSITE" id="PS50005">
    <property type="entry name" value="TPR"/>
    <property type="match status" value="4"/>
</dbReference>
<dbReference type="InterPro" id="IPR019734">
    <property type="entry name" value="TPR_rpt"/>
</dbReference>
<dbReference type="eggNOG" id="KOG4626">
    <property type="taxonomic scope" value="Eukaryota"/>
</dbReference>
<feature type="repeat" description="TPR" evidence="3">
    <location>
        <begin position="1835"/>
        <end position="1868"/>
    </location>
</feature>
<dbReference type="Pfam" id="PF13432">
    <property type="entry name" value="TPR_16"/>
    <property type="match status" value="1"/>
</dbReference>
<evidence type="ECO:0000313" key="4">
    <source>
        <dbReference type="EMBL" id="EQC29244.1"/>
    </source>
</evidence>
<dbReference type="EMBL" id="JH767186">
    <property type="protein sequence ID" value="EQC29244.1"/>
    <property type="molecule type" value="Genomic_DNA"/>
</dbReference>
<dbReference type="GeneID" id="19953844"/>
<dbReference type="VEuPathDB" id="FungiDB:SDRG_13117"/>
<keyword evidence="2 3" id="KW-0802">TPR repeat</keyword>
<gene>
    <name evidence="4" type="ORF">SDRG_13117</name>
</gene>
<evidence type="ECO:0000313" key="5">
    <source>
        <dbReference type="Proteomes" id="UP000030762"/>
    </source>
</evidence>
<dbReference type="PANTHER" id="PTHR44858">
    <property type="entry name" value="TETRATRICOPEPTIDE REPEAT PROTEIN 6"/>
    <property type="match status" value="1"/>
</dbReference>
<reference evidence="4 5" key="1">
    <citation type="submission" date="2012-04" db="EMBL/GenBank/DDBJ databases">
        <title>The Genome Sequence of Saprolegnia declina VS20.</title>
        <authorList>
            <consortium name="The Broad Institute Genome Sequencing Platform"/>
            <person name="Russ C."/>
            <person name="Nusbaum C."/>
            <person name="Tyler B."/>
            <person name="van West P."/>
            <person name="Dieguez-Uribeondo J."/>
            <person name="de Bruijn I."/>
            <person name="Tripathy S."/>
            <person name="Jiang R."/>
            <person name="Young S.K."/>
            <person name="Zeng Q."/>
            <person name="Gargeya S."/>
            <person name="Fitzgerald M."/>
            <person name="Haas B."/>
            <person name="Abouelleil A."/>
            <person name="Alvarado L."/>
            <person name="Arachchi H.M."/>
            <person name="Berlin A."/>
            <person name="Chapman S.B."/>
            <person name="Goldberg J."/>
            <person name="Griggs A."/>
            <person name="Gujja S."/>
            <person name="Hansen M."/>
            <person name="Howarth C."/>
            <person name="Imamovic A."/>
            <person name="Larimer J."/>
            <person name="McCowen C."/>
            <person name="Montmayeur A."/>
            <person name="Murphy C."/>
            <person name="Neiman D."/>
            <person name="Pearson M."/>
            <person name="Priest M."/>
            <person name="Roberts A."/>
            <person name="Saif S."/>
            <person name="Shea T."/>
            <person name="Sisk P."/>
            <person name="Sykes S."/>
            <person name="Wortman J."/>
            <person name="Nusbaum C."/>
            <person name="Birren B."/>
        </authorList>
    </citation>
    <scope>NUCLEOTIDE SEQUENCE [LARGE SCALE GENOMIC DNA]</scope>
    <source>
        <strain evidence="4 5">VS20</strain>
    </source>
</reference>
<dbReference type="OrthoDB" id="160195at2759"/>
<dbReference type="RefSeq" id="XP_008617422.1">
    <property type="nucleotide sequence ID" value="XM_008619200.1"/>
</dbReference>
<feature type="repeat" description="TPR" evidence="3">
    <location>
        <begin position="1475"/>
        <end position="1508"/>
    </location>
</feature>
<dbReference type="Gene3D" id="1.25.40.10">
    <property type="entry name" value="Tetratricopeptide repeat domain"/>
    <property type="match status" value="6"/>
</dbReference>
<proteinExistence type="predicted"/>
<organism evidence="4 5">
    <name type="scientific">Saprolegnia diclina (strain VS20)</name>
    <dbReference type="NCBI Taxonomy" id="1156394"/>
    <lineage>
        <taxon>Eukaryota</taxon>
        <taxon>Sar</taxon>
        <taxon>Stramenopiles</taxon>
        <taxon>Oomycota</taxon>
        <taxon>Saprolegniomycetes</taxon>
        <taxon>Saprolegniales</taxon>
        <taxon>Saprolegniaceae</taxon>
        <taxon>Saprolegnia</taxon>
    </lineage>
</organism>
<evidence type="ECO:0000256" key="3">
    <source>
        <dbReference type="PROSITE-ProRule" id="PRU00339"/>
    </source>
</evidence>
<evidence type="ECO:0000256" key="1">
    <source>
        <dbReference type="ARBA" id="ARBA00022737"/>
    </source>
</evidence>